<evidence type="ECO:0000313" key="1">
    <source>
        <dbReference type="EMBL" id="PCH58707.1"/>
    </source>
</evidence>
<sequence>MSLLKNLSKIIEINGRPSSEEFQKRLTPENTLDELKDFNSNPRILAGAEKTAGEYGSEWFLNSFQYASYEVAEKDIVSMAHYINISDVFNLVAPQFYGNTSWNHVVRNLFNRCPPEDSLALLNTLESNGHMQGMMRERHLGCEAVYVYFENATAGLSVEDSIRALKHSPSFAIVKQDQNFRTAVLEDWPEYKSLLD</sequence>
<evidence type="ECO:0000313" key="2">
    <source>
        <dbReference type="Proteomes" id="UP000218172"/>
    </source>
</evidence>
<accession>A0A2A4MG33</accession>
<protein>
    <submittedName>
        <fullName evidence="1">Uncharacterized protein</fullName>
    </submittedName>
</protein>
<proteinExistence type="predicted"/>
<organism evidence="1 2">
    <name type="scientific">SAR86 cluster bacterium</name>
    <dbReference type="NCBI Taxonomy" id="2030880"/>
    <lineage>
        <taxon>Bacteria</taxon>
        <taxon>Pseudomonadati</taxon>
        <taxon>Pseudomonadota</taxon>
        <taxon>Gammaproteobacteria</taxon>
        <taxon>SAR86 cluster</taxon>
    </lineage>
</organism>
<dbReference type="Proteomes" id="UP000218172">
    <property type="component" value="Unassembled WGS sequence"/>
</dbReference>
<gene>
    <name evidence="1" type="ORF">COC19_08275</name>
</gene>
<comment type="caution">
    <text evidence="1">The sequence shown here is derived from an EMBL/GenBank/DDBJ whole genome shotgun (WGS) entry which is preliminary data.</text>
</comment>
<dbReference type="AlphaFoldDB" id="A0A2A4MG33"/>
<reference evidence="2" key="1">
    <citation type="submission" date="2017-08" db="EMBL/GenBank/DDBJ databases">
        <title>A dynamic microbial community with high functional redundancy inhabits the cold, oxic subseafloor aquifer.</title>
        <authorList>
            <person name="Tully B.J."/>
            <person name="Wheat C.G."/>
            <person name="Glazer B.T."/>
            <person name="Huber J.A."/>
        </authorList>
    </citation>
    <scope>NUCLEOTIDE SEQUENCE [LARGE SCALE GENOMIC DNA]</scope>
</reference>
<name>A0A2A4MG33_9GAMM</name>
<dbReference type="EMBL" id="NVQR01000154">
    <property type="protein sequence ID" value="PCH58707.1"/>
    <property type="molecule type" value="Genomic_DNA"/>
</dbReference>